<proteinExistence type="predicted"/>
<evidence type="ECO:0000313" key="2">
    <source>
        <dbReference type="Proteomes" id="UP001152798"/>
    </source>
</evidence>
<evidence type="ECO:0000313" key="1">
    <source>
        <dbReference type="EMBL" id="CAH1394558.1"/>
    </source>
</evidence>
<reference evidence="1" key="1">
    <citation type="submission" date="2022-01" db="EMBL/GenBank/DDBJ databases">
        <authorList>
            <person name="King R."/>
        </authorList>
    </citation>
    <scope>NUCLEOTIDE SEQUENCE</scope>
</reference>
<name>A0A9P0H247_NEZVI</name>
<gene>
    <name evidence="1" type="ORF">NEZAVI_LOCUS5035</name>
</gene>
<protein>
    <submittedName>
        <fullName evidence="1">Uncharacterized protein</fullName>
    </submittedName>
</protein>
<dbReference type="Proteomes" id="UP001152798">
    <property type="component" value="Chromosome 3"/>
</dbReference>
<organism evidence="1 2">
    <name type="scientific">Nezara viridula</name>
    <name type="common">Southern green stink bug</name>
    <name type="synonym">Cimex viridulus</name>
    <dbReference type="NCBI Taxonomy" id="85310"/>
    <lineage>
        <taxon>Eukaryota</taxon>
        <taxon>Metazoa</taxon>
        <taxon>Ecdysozoa</taxon>
        <taxon>Arthropoda</taxon>
        <taxon>Hexapoda</taxon>
        <taxon>Insecta</taxon>
        <taxon>Pterygota</taxon>
        <taxon>Neoptera</taxon>
        <taxon>Paraneoptera</taxon>
        <taxon>Hemiptera</taxon>
        <taxon>Heteroptera</taxon>
        <taxon>Panheteroptera</taxon>
        <taxon>Pentatomomorpha</taxon>
        <taxon>Pentatomoidea</taxon>
        <taxon>Pentatomidae</taxon>
        <taxon>Pentatominae</taxon>
        <taxon>Nezara</taxon>
    </lineage>
</organism>
<accession>A0A9P0H247</accession>
<dbReference type="AlphaFoldDB" id="A0A9P0H247"/>
<sequence length="55" mass="6782">MKPPVCSVFYLFNYIEEALEWKGKAKQSRGVYCEIIFRVYPQRRLKRRWSRDLLL</sequence>
<keyword evidence="2" id="KW-1185">Reference proteome</keyword>
<dbReference type="EMBL" id="OV725079">
    <property type="protein sequence ID" value="CAH1394558.1"/>
    <property type="molecule type" value="Genomic_DNA"/>
</dbReference>